<accession>N9FGB7</accession>
<protein>
    <recommendedName>
        <fullName evidence="3">STAS domain-containing protein</fullName>
    </recommendedName>
</protein>
<sequence length="60" mass="6936">MLEELNLELSILAIQLHLSEVKSPVMDRLLDSRLIKELTGHIFLTHYQAIQEISVKTSYN</sequence>
<evidence type="ECO:0000313" key="2">
    <source>
        <dbReference type="Proteomes" id="UP000018417"/>
    </source>
</evidence>
<evidence type="ECO:0008006" key="3">
    <source>
        <dbReference type="Google" id="ProtNLM"/>
    </source>
</evidence>
<dbReference type="AlphaFoldDB" id="N9FGB7"/>
<dbReference type="Gene3D" id="3.30.750.24">
    <property type="entry name" value="STAS domain"/>
    <property type="match status" value="1"/>
</dbReference>
<dbReference type="Proteomes" id="UP000018417">
    <property type="component" value="Unassembled WGS sequence"/>
</dbReference>
<comment type="caution">
    <text evidence="1">The sequence shown here is derived from an EMBL/GenBank/DDBJ whole genome shotgun (WGS) entry which is preliminary data.</text>
</comment>
<evidence type="ECO:0000313" key="1">
    <source>
        <dbReference type="EMBL" id="ENW03914.1"/>
    </source>
</evidence>
<gene>
    <name evidence="1" type="ORF">F934_01949</name>
</gene>
<proteinExistence type="predicted"/>
<organism evidence="1 2">
    <name type="scientific">Acinetobacter beijerinckii ANC 3835</name>
    <dbReference type="NCBI Taxonomy" id="1217649"/>
    <lineage>
        <taxon>Bacteria</taxon>
        <taxon>Pseudomonadati</taxon>
        <taxon>Pseudomonadota</taxon>
        <taxon>Gammaproteobacteria</taxon>
        <taxon>Moraxellales</taxon>
        <taxon>Moraxellaceae</taxon>
        <taxon>Acinetobacter</taxon>
    </lineage>
</organism>
<name>N9FGB7_9GAMM</name>
<dbReference type="PATRIC" id="fig|1217649.3.peg.1886"/>
<dbReference type="InterPro" id="IPR036513">
    <property type="entry name" value="STAS_dom_sf"/>
</dbReference>
<dbReference type="EMBL" id="APQK01000013">
    <property type="protein sequence ID" value="ENW03914.1"/>
    <property type="molecule type" value="Genomic_DNA"/>
</dbReference>
<dbReference type="HOGENOM" id="CLU_2930503_0_0_6"/>
<reference evidence="1 2" key="1">
    <citation type="submission" date="2013-02" db="EMBL/GenBank/DDBJ databases">
        <title>The Genome Sequence of Acinetobacter beijerinckii ANC 3835.</title>
        <authorList>
            <consortium name="The Broad Institute Genome Sequencing Platform"/>
            <consortium name="The Broad Institute Genome Sequencing Center for Infectious Disease"/>
            <person name="Cerqueira G."/>
            <person name="Feldgarden M."/>
            <person name="Courvalin P."/>
            <person name="Perichon B."/>
            <person name="Grillot-Courvalin C."/>
            <person name="Clermont D."/>
            <person name="Rocha E."/>
            <person name="Yoon E.-J."/>
            <person name="Nemec A."/>
            <person name="Walker B."/>
            <person name="Young S.K."/>
            <person name="Zeng Q."/>
            <person name="Gargeya S."/>
            <person name="Fitzgerald M."/>
            <person name="Haas B."/>
            <person name="Abouelleil A."/>
            <person name="Alvarado L."/>
            <person name="Arachchi H.M."/>
            <person name="Berlin A.M."/>
            <person name="Chapman S.B."/>
            <person name="Dewar J."/>
            <person name="Goldberg J."/>
            <person name="Griggs A."/>
            <person name="Gujja S."/>
            <person name="Hansen M."/>
            <person name="Howarth C."/>
            <person name="Imamovic A."/>
            <person name="Larimer J."/>
            <person name="McCowan C."/>
            <person name="Murphy C."/>
            <person name="Neiman D."/>
            <person name="Pearson M."/>
            <person name="Priest M."/>
            <person name="Roberts A."/>
            <person name="Saif S."/>
            <person name="Shea T."/>
            <person name="Sisk P."/>
            <person name="Sykes S."/>
            <person name="Wortman J."/>
            <person name="Nusbaum C."/>
            <person name="Birren B."/>
        </authorList>
    </citation>
    <scope>NUCLEOTIDE SEQUENCE [LARGE SCALE GENOMIC DNA]</scope>
    <source>
        <strain evidence="1 2">ANC 3835</strain>
    </source>
</reference>